<feature type="compositionally biased region" description="Low complexity" evidence="1">
    <location>
        <begin position="300"/>
        <end position="323"/>
    </location>
</feature>
<evidence type="ECO:0000313" key="5">
    <source>
        <dbReference type="Proteomes" id="UP000287830"/>
    </source>
</evidence>
<feature type="compositionally biased region" description="Pro residues" evidence="1">
    <location>
        <begin position="266"/>
        <end position="276"/>
    </location>
</feature>
<dbReference type="Proteomes" id="UP000287830">
    <property type="component" value="Unassembled WGS sequence"/>
</dbReference>
<protein>
    <submittedName>
        <fullName evidence="4">Lysylphosphatidylglycerol biosynthesis bifunctional protein LysX</fullName>
    </submittedName>
</protein>
<accession>A0A7U9PWC1</accession>
<dbReference type="EMBL" id="BHZC01000001">
    <property type="protein sequence ID" value="GCD33235.1"/>
    <property type="molecule type" value="Genomic_DNA"/>
</dbReference>
<gene>
    <name evidence="4" type="primary">lysX_1</name>
    <name evidence="4" type="ORF">OEIGOIKO_00954</name>
</gene>
<evidence type="ECO:0000256" key="2">
    <source>
        <dbReference type="SAM" id="Phobius"/>
    </source>
</evidence>
<organism evidence="4 5">
    <name type="scientific">Streptomyces chrestomyceticus JCM 4735</name>
    <dbReference type="NCBI Taxonomy" id="1306181"/>
    <lineage>
        <taxon>Bacteria</taxon>
        <taxon>Bacillati</taxon>
        <taxon>Actinomycetota</taxon>
        <taxon>Actinomycetes</taxon>
        <taxon>Kitasatosporales</taxon>
        <taxon>Streptomycetaceae</taxon>
        <taxon>Streptomyces</taxon>
    </lineage>
</organism>
<feature type="transmembrane region" description="Helical" evidence="2">
    <location>
        <begin position="112"/>
        <end position="129"/>
    </location>
</feature>
<feature type="transmembrane region" description="Helical" evidence="2">
    <location>
        <begin position="86"/>
        <end position="106"/>
    </location>
</feature>
<dbReference type="InterPro" id="IPR031553">
    <property type="entry name" value="tRNA-synt_2_TM"/>
</dbReference>
<evidence type="ECO:0000256" key="1">
    <source>
        <dbReference type="SAM" id="MobiDB-lite"/>
    </source>
</evidence>
<proteinExistence type="predicted"/>
<keyword evidence="2" id="KW-0472">Membrane</keyword>
<keyword evidence="2" id="KW-0812">Transmembrane</keyword>
<feature type="transmembrane region" description="Helical" evidence="2">
    <location>
        <begin position="57"/>
        <end position="79"/>
    </location>
</feature>
<keyword evidence="2" id="KW-1133">Transmembrane helix</keyword>
<evidence type="ECO:0000313" key="4">
    <source>
        <dbReference type="EMBL" id="GCD33235.1"/>
    </source>
</evidence>
<dbReference type="Pfam" id="PF16995">
    <property type="entry name" value="tRNA-synt_2_TM"/>
    <property type="match status" value="1"/>
</dbReference>
<feature type="transmembrane region" description="Helical" evidence="2">
    <location>
        <begin position="141"/>
        <end position="164"/>
    </location>
</feature>
<dbReference type="AlphaFoldDB" id="A0A7U9PWC1"/>
<evidence type="ECO:0000259" key="3">
    <source>
        <dbReference type="Pfam" id="PF16995"/>
    </source>
</evidence>
<feature type="domain" description="Lysyl-tRNA synthetase N-terminal transmembrane region" evidence="3">
    <location>
        <begin position="18"/>
        <end position="224"/>
    </location>
</feature>
<reference evidence="4 5" key="1">
    <citation type="submission" date="2018-11" db="EMBL/GenBank/DDBJ databases">
        <title>Whole genome sequence of Streptomyces chrestomyceticus NBRC 13444(T).</title>
        <authorList>
            <person name="Komaki H."/>
            <person name="Tamura T."/>
        </authorList>
    </citation>
    <scope>NUCLEOTIDE SEQUENCE [LARGE SCALE GENOMIC DNA]</scope>
    <source>
        <strain evidence="4 5">NBRC 13444</strain>
    </source>
</reference>
<feature type="transmembrane region" description="Helical" evidence="2">
    <location>
        <begin position="203"/>
        <end position="224"/>
    </location>
</feature>
<feature type="transmembrane region" description="Helical" evidence="2">
    <location>
        <begin position="24"/>
        <end position="45"/>
    </location>
</feature>
<comment type="caution">
    <text evidence="4">The sequence shown here is derived from an EMBL/GenBank/DDBJ whole genome shotgun (WGS) entry which is preliminary data.</text>
</comment>
<feature type="region of interest" description="Disordered" evidence="1">
    <location>
        <begin position="252"/>
        <end position="332"/>
    </location>
</feature>
<name>A0A7U9PWC1_9ACTN</name>
<sequence length="332" mass="36067">MSTVQDQDQITAWARFRRRVPNGFAIFFSLLGLFCAVTALIGPLRRALKPVIQWLDTLTIVVEPNLAYAVFLSLLAAALTARKRVALWFAVVYMVLVTLTDAALVIDGYREYYFSLVLCTAALVLLLVAHREFYAITRRGAFWRAAGVLVAGLVVSILVGWGLVSLFPGSLERGADSRLLWAADRVCGGLLSNHQFHGHPPHWIIFLLGLFGALALLNAARVLFRSQRMEAALHGDEETRIRALLARYGAGTRSATSPPAGTRPWSSPPAARPPSPTGWRPASAWPVVTRSVTARRGARPSRSGSRSPAATAGSPPSWAPARTAPRRSRAAV</sequence>